<dbReference type="InterPro" id="IPR003325">
    <property type="entry name" value="TerD"/>
</dbReference>
<comment type="caution">
    <text evidence="3">The sequence shown here is derived from an EMBL/GenBank/DDBJ whole genome shotgun (WGS) entry which is preliminary data.</text>
</comment>
<reference evidence="3" key="1">
    <citation type="submission" date="2020-11" db="EMBL/GenBank/DDBJ databases">
        <title>Nocardioides sp. CBS4Y-1, whole genome shotgun sequence.</title>
        <authorList>
            <person name="Tuo L."/>
        </authorList>
    </citation>
    <scope>NUCLEOTIDE SEQUENCE</scope>
    <source>
        <strain evidence="3">CBS4Y-1</strain>
    </source>
</reference>
<dbReference type="AlphaFoldDB" id="A0A930YBP0"/>
<evidence type="ECO:0000259" key="2">
    <source>
        <dbReference type="Pfam" id="PF02342"/>
    </source>
</evidence>
<accession>A0A930YBP0</accession>
<dbReference type="PANTHER" id="PTHR32097:SF4">
    <property type="entry name" value="GENERAL STRESS PROTEIN 16U"/>
    <property type="match status" value="1"/>
</dbReference>
<dbReference type="Proteomes" id="UP000656804">
    <property type="component" value="Unassembled WGS sequence"/>
</dbReference>
<dbReference type="CDD" id="cd06974">
    <property type="entry name" value="TerD_like"/>
    <property type="match status" value="1"/>
</dbReference>
<protein>
    <submittedName>
        <fullName evidence="3">TerD family protein</fullName>
    </submittedName>
</protein>
<dbReference type="EMBL" id="JADIVZ010000006">
    <property type="protein sequence ID" value="MBF4162668.1"/>
    <property type="molecule type" value="Genomic_DNA"/>
</dbReference>
<gene>
    <name evidence="3" type="ORF">ISG29_13300</name>
</gene>
<dbReference type="Gene3D" id="2.60.60.30">
    <property type="entry name" value="sav2460 like domains"/>
    <property type="match status" value="1"/>
</dbReference>
<evidence type="ECO:0000313" key="3">
    <source>
        <dbReference type="EMBL" id="MBF4162668.1"/>
    </source>
</evidence>
<evidence type="ECO:0000256" key="1">
    <source>
        <dbReference type="ARBA" id="ARBA00008775"/>
    </source>
</evidence>
<keyword evidence="4" id="KW-1185">Reference proteome</keyword>
<organism evidence="3 4">
    <name type="scientific">Nocardioides acrostichi</name>
    <dbReference type="NCBI Taxonomy" id="2784339"/>
    <lineage>
        <taxon>Bacteria</taxon>
        <taxon>Bacillati</taxon>
        <taxon>Actinomycetota</taxon>
        <taxon>Actinomycetes</taxon>
        <taxon>Propionibacteriales</taxon>
        <taxon>Nocardioidaceae</taxon>
        <taxon>Nocardioides</taxon>
    </lineage>
</organism>
<dbReference type="RefSeq" id="WP_194503925.1">
    <property type="nucleotide sequence ID" value="NZ_JADIVZ010000006.1"/>
</dbReference>
<name>A0A930YBP0_9ACTN</name>
<evidence type="ECO:0000313" key="4">
    <source>
        <dbReference type="Proteomes" id="UP000656804"/>
    </source>
</evidence>
<comment type="similarity">
    <text evidence="1">Belongs to the CAPAB/TerDEXZ family.</text>
</comment>
<feature type="domain" description="TerD" evidence="2">
    <location>
        <begin position="1"/>
        <end position="184"/>
    </location>
</feature>
<sequence length="188" mass="19842">MAAVLPRGANAALTREVPGLDRLVIGVRFDAGAERSVLDDTVMMALLCDAGSRVTSGDDAVFFNQLSAGEHSVTEVDDVMGDDSEQVEIRLSRVPASVERVVVVAYVNQAIGARRTLAQLKGCTVRAVNGADGQELVRSENLATGWGLITAAVLAEAYRHQGGWKFKVIADGYAGGIIDLAKDFGVPL</sequence>
<dbReference type="PANTHER" id="PTHR32097">
    <property type="entry name" value="CAMP-BINDING PROTEIN 1-RELATED"/>
    <property type="match status" value="1"/>
</dbReference>
<dbReference type="InterPro" id="IPR051324">
    <property type="entry name" value="Stress/Tellurium_Resist"/>
</dbReference>
<dbReference type="Pfam" id="PF02342">
    <property type="entry name" value="TerD"/>
    <property type="match status" value="1"/>
</dbReference>
<proteinExistence type="inferred from homology"/>